<feature type="compositionally biased region" description="Basic and acidic residues" evidence="1">
    <location>
        <begin position="7"/>
        <end position="23"/>
    </location>
</feature>
<dbReference type="AlphaFoldDB" id="F0X100"/>
<protein>
    <submittedName>
        <fullName evidence="2">AlNc14C536G12087 protein</fullName>
    </submittedName>
</protein>
<organism evidence="2">
    <name type="scientific">Albugo laibachii Nc14</name>
    <dbReference type="NCBI Taxonomy" id="890382"/>
    <lineage>
        <taxon>Eukaryota</taxon>
        <taxon>Sar</taxon>
        <taxon>Stramenopiles</taxon>
        <taxon>Oomycota</taxon>
        <taxon>Peronosporomycetes</taxon>
        <taxon>Albuginales</taxon>
        <taxon>Albuginaceae</taxon>
        <taxon>Albugo</taxon>
    </lineage>
</organism>
<sequence>MEWEPDTMEKDTRQRYEFNDAKTSRGGKRTTFRERRIDKDSDSFRQGREERLREHSVRSCPACGPREAERLLKQRKWQTEKNVDVVTKIKKAAIRNSSCEVTTTLDEIPNIGTLLDSGVGLSHGISGSGKSAFQRKFFAIKYWKPQ</sequence>
<accession>F0X100</accession>
<gene>
    <name evidence="2" type="primary">AlNc14C536G12087</name>
    <name evidence="2" type="ORF">ALNC14_135900</name>
</gene>
<evidence type="ECO:0000256" key="1">
    <source>
        <dbReference type="SAM" id="MobiDB-lite"/>
    </source>
</evidence>
<evidence type="ECO:0000313" key="2">
    <source>
        <dbReference type="EMBL" id="CCA27446.1"/>
    </source>
</evidence>
<feature type="compositionally biased region" description="Basic and acidic residues" evidence="1">
    <location>
        <begin position="31"/>
        <end position="50"/>
    </location>
</feature>
<reference evidence="2" key="2">
    <citation type="submission" date="2011-02" db="EMBL/GenBank/DDBJ databases">
        <authorList>
            <person name="MacLean D."/>
        </authorList>
    </citation>
    <scope>NUCLEOTIDE SEQUENCE</scope>
</reference>
<name>F0X100_9STRA</name>
<dbReference type="HOGENOM" id="CLU_1780870_0_0_1"/>
<feature type="region of interest" description="Disordered" evidence="1">
    <location>
        <begin position="1"/>
        <end position="50"/>
    </location>
</feature>
<reference evidence="2" key="1">
    <citation type="journal article" date="2011" name="PLoS Biol.">
        <title>Gene gain and loss during evolution of obligate parasitism in the white rust pathogen of Arabidopsis thaliana.</title>
        <authorList>
            <person name="Kemen E."/>
            <person name="Gardiner A."/>
            <person name="Schultz-Larsen T."/>
            <person name="Kemen A.C."/>
            <person name="Balmuth A.L."/>
            <person name="Robert-Seilaniantz A."/>
            <person name="Bailey K."/>
            <person name="Holub E."/>
            <person name="Studholme D.J."/>
            <person name="Maclean D."/>
            <person name="Jones J.D."/>
        </authorList>
    </citation>
    <scope>NUCLEOTIDE SEQUENCE</scope>
</reference>
<proteinExistence type="predicted"/>
<dbReference type="EMBL" id="FR824567">
    <property type="protein sequence ID" value="CCA27446.1"/>
    <property type="molecule type" value="Genomic_DNA"/>
</dbReference>